<evidence type="ECO:0000313" key="8">
    <source>
        <dbReference type="Proteomes" id="UP000460157"/>
    </source>
</evidence>
<evidence type="ECO:0000256" key="3">
    <source>
        <dbReference type="ARBA" id="ARBA00022692"/>
    </source>
</evidence>
<dbReference type="RefSeq" id="WP_157321077.1">
    <property type="nucleotide sequence ID" value="NZ_BMFX01000016.1"/>
</dbReference>
<keyword evidence="2" id="KW-1003">Cell membrane</keyword>
<keyword evidence="4 6" id="KW-1133">Transmembrane helix</keyword>
<keyword evidence="3 6" id="KW-0812">Transmembrane</keyword>
<comment type="caution">
    <text evidence="7">The sequence shown here is derived from an EMBL/GenBank/DDBJ whole genome shotgun (WGS) entry which is preliminary data.</text>
</comment>
<dbReference type="PIRSF" id="PIRSF006324">
    <property type="entry name" value="LeuE"/>
    <property type="match status" value="1"/>
</dbReference>
<dbReference type="EMBL" id="WRPM01000018">
    <property type="protein sequence ID" value="MVT25258.1"/>
    <property type="molecule type" value="Genomic_DNA"/>
</dbReference>
<dbReference type="InterPro" id="IPR001123">
    <property type="entry name" value="LeuE-type"/>
</dbReference>
<dbReference type="AlphaFoldDB" id="A0A7K1UFL2"/>
<reference evidence="7 8" key="1">
    <citation type="submission" date="2019-12" db="EMBL/GenBank/DDBJ databases">
        <title>Nesterenkonia muleiensis sp. nov., a novel actinobacterium isolated from sap of Populus euphratica.</title>
        <authorList>
            <person name="Wang R."/>
        </authorList>
    </citation>
    <scope>NUCLEOTIDE SEQUENCE [LARGE SCALE GENOMIC DNA]</scope>
    <source>
        <strain evidence="7 8">F10</strain>
    </source>
</reference>
<organism evidence="7 8">
    <name type="scientific">Nesterenkonia alkaliphila</name>
    <dbReference type="NCBI Taxonomy" id="1463631"/>
    <lineage>
        <taxon>Bacteria</taxon>
        <taxon>Bacillati</taxon>
        <taxon>Actinomycetota</taxon>
        <taxon>Actinomycetes</taxon>
        <taxon>Micrococcales</taxon>
        <taxon>Micrococcaceae</taxon>
        <taxon>Nesterenkonia</taxon>
    </lineage>
</organism>
<evidence type="ECO:0000256" key="2">
    <source>
        <dbReference type="ARBA" id="ARBA00022475"/>
    </source>
</evidence>
<dbReference type="Proteomes" id="UP000460157">
    <property type="component" value="Unassembled WGS sequence"/>
</dbReference>
<proteinExistence type="predicted"/>
<gene>
    <name evidence="7" type="ORF">GNZ21_02580</name>
</gene>
<evidence type="ECO:0000313" key="7">
    <source>
        <dbReference type="EMBL" id="MVT25258.1"/>
    </source>
</evidence>
<dbReference type="GO" id="GO:0005886">
    <property type="term" value="C:plasma membrane"/>
    <property type="evidence" value="ECO:0007669"/>
    <property type="project" value="UniProtKB-SubCell"/>
</dbReference>
<evidence type="ECO:0000256" key="5">
    <source>
        <dbReference type="ARBA" id="ARBA00023136"/>
    </source>
</evidence>
<keyword evidence="5 6" id="KW-0472">Membrane</keyword>
<protein>
    <submittedName>
        <fullName evidence="7">LysE family transporter</fullName>
    </submittedName>
</protein>
<feature type="transmembrane region" description="Helical" evidence="6">
    <location>
        <begin position="159"/>
        <end position="180"/>
    </location>
</feature>
<comment type="subcellular location">
    <subcellularLocation>
        <location evidence="1">Cell membrane</location>
        <topology evidence="1">Multi-pass membrane protein</topology>
    </subcellularLocation>
</comment>
<dbReference type="OrthoDB" id="3175972at2"/>
<evidence type="ECO:0000256" key="6">
    <source>
        <dbReference type="SAM" id="Phobius"/>
    </source>
</evidence>
<dbReference type="Pfam" id="PF01810">
    <property type="entry name" value="LysE"/>
    <property type="match status" value="1"/>
</dbReference>
<evidence type="ECO:0000256" key="1">
    <source>
        <dbReference type="ARBA" id="ARBA00004651"/>
    </source>
</evidence>
<feature type="transmembrane region" description="Helical" evidence="6">
    <location>
        <begin position="6"/>
        <end position="27"/>
    </location>
</feature>
<sequence>MTEQLIAFALVSLAVIVIPGPDLVLLFKNAAKDGRIGAVYTAGGIMLGNAVLATAAAVGLTALLMTSQTLFDVVRIAGGLYLIYLGSRAVFSYIQLRRAGDNPDVVEFRLKPGKVHRPKLTGFRQGLITNLLNPKVAAFYLSLFPQFDLSPLAPGVQHLVLAAGFWVMALVWYILVVIFLTKLQRFFQSRKVARRTEAAAGAGLLGLGTYVLVSDR</sequence>
<feature type="transmembrane region" description="Helical" evidence="6">
    <location>
        <begin position="76"/>
        <end position="94"/>
    </location>
</feature>
<dbReference type="PANTHER" id="PTHR30086">
    <property type="entry name" value="ARGININE EXPORTER PROTEIN ARGO"/>
    <property type="match status" value="1"/>
</dbReference>
<accession>A0A7K1UFL2</accession>
<keyword evidence="8" id="KW-1185">Reference proteome</keyword>
<dbReference type="PANTHER" id="PTHR30086:SF20">
    <property type="entry name" value="ARGININE EXPORTER PROTEIN ARGO-RELATED"/>
    <property type="match status" value="1"/>
</dbReference>
<evidence type="ECO:0000256" key="4">
    <source>
        <dbReference type="ARBA" id="ARBA00022989"/>
    </source>
</evidence>
<name>A0A7K1UFL2_9MICC</name>
<dbReference type="GO" id="GO:0015171">
    <property type="term" value="F:amino acid transmembrane transporter activity"/>
    <property type="evidence" value="ECO:0007669"/>
    <property type="project" value="TreeGrafter"/>
</dbReference>
<feature type="transmembrane region" description="Helical" evidence="6">
    <location>
        <begin position="39"/>
        <end position="64"/>
    </location>
</feature>
<feature type="transmembrane region" description="Helical" evidence="6">
    <location>
        <begin position="127"/>
        <end position="147"/>
    </location>
</feature>